<name>A0AAF1BK85_9TREE</name>
<accession>A0AAF1BK85</accession>
<feature type="region of interest" description="Disordered" evidence="1">
    <location>
        <begin position="1"/>
        <end position="25"/>
    </location>
</feature>
<dbReference type="EMBL" id="CP086716">
    <property type="protein sequence ID" value="WOO80775.1"/>
    <property type="molecule type" value="Genomic_DNA"/>
</dbReference>
<gene>
    <name evidence="2" type="ORF">LOC62_03G004304</name>
</gene>
<dbReference type="AlphaFoldDB" id="A0AAF1BK85"/>
<evidence type="ECO:0000313" key="3">
    <source>
        <dbReference type="Proteomes" id="UP000827549"/>
    </source>
</evidence>
<keyword evidence="3" id="KW-1185">Reference proteome</keyword>
<sequence>MSTSASLSTSTSAIDPNNPPAPTFSGNATDRPYCYAAEANLTVFCCPFAGGKIDNDNGYCINAQADPWTACFQQVVSDNSTFYCTPSADSSASPRARAGIVAAVLWLAVAVLAAA</sequence>
<proteinExistence type="predicted"/>
<organism evidence="2 3">
    <name type="scientific">Vanrija pseudolonga</name>
    <dbReference type="NCBI Taxonomy" id="143232"/>
    <lineage>
        <taxon>Eukaryota</taxon>
        <taxon>Fungi</taxon>
        <taxon>Dikarya</taxon>
        <taxon>Basidiomycota</taxon>
        <taxon>Agaricomycotina</taxon>
        <taxon>Tremellomycetes</taxon>
        <taxon>Trichosporonales</taxon>
        <taxon>Trichosporonaceae</taxon>
        <taxon>Vanrija</taxon>
    </lineage>
</organism>
<feature type="compositionally biased region" description="Low complexity" evidence="1">
    <location>
        <begin position="1"/>
        <end position="13"/>
    </location>
</feature>
<dbReference type="Proteomes" id="UP000827549">
    <property type="component" value="Chromosome 3"/>
</dbReference>
<protein>
    <submittedName>
        <fullName evidence="2">Uncharacterized protein</fullName>
    </submittedName>
</protein>
<dbReference type="GeneID" id="87807542"/>
<dbReference type="RefSeq" id="XP_062626807.1">
    <property type="nucleotide sequence ID" value="XM_062770823.1"/>
</dbReference>
<reference evidence="2" key="1">
    <citation type="submission" date="2023-10" db="EMBL/GenBank/DDBJ databases">
        <authorList>
            <person name="Noh H."/>
        </authorList>
    </citation>
    <scope>NUCLEOTIDE SEQUENCE</scope>
    <source>
        <strain evidence="2">DUCC4014</strain>
    </source>
</reference>
<evidence type="ECO:0000256" key="1">
    <source>
        <dbReference type="SAM" id="MobiDB-lite"/>
    </source>
</evidence>
<evidence type="ECO:0000313" key="2">
    <source>
        <dbReference type="EMBL" id="WOO80775.1"/>
    </source>
</evidence>